<keyword evidence="1" id="KW-0472">Membrane</keyword>
<sequence length="434" mass="48786">MPEIDAPQPLHEIRRRQLRRMQFWALVLLLAMLAGFITSHVMGGQGAWAWVRAFCEAATVGALADWFAVVALFKRPLGLPIPHTAIIPSNKERIADNLAIFVRDHFLDPDTLLEKLRAFDPALRLARWLSKPAQTRALAQGARKIALQMLDLLDERAVRGAIQRFVVDTVQRWDAARTAGDVLTLLTRDGRHQELLDAALSRLGGYLGEADVRDRASTLLVKFARKEWPRIVKAVDLVADLDDMADKLADKIALALVDELREVLATPDHPVRRNYETWVLDYIERLRTDPALAEQVQHMKQQAIEHPKVQEYVQALWGDIHGALRRDLSNESSAMARHLESALRNLAGRLARDPGIRDALNAHLMSAAKRLTGRLRSGVTEHIARTVKNWDERHLVQELELSVGRDLQYIRFNGTLVGGLIGLCLHAVVLLLAP</sequence>
<organism evidence="2 3">
    <name type="scientific">Bordetella genomosp. 1</name>
    <dbReference type="NCBI Taxonomy" id="1395607"/>
    <lineage>
        <taxon>Bacteria</taxon>
        <taxon>Pseudomonadati</taxon>
        <taxon>Pseudomonadota</taxon>
        <taxon>Betaproteobacteria</taxon>
        <taxon>Burkholderiales</taxon>
        <taxon>Alcaligenaceae</taxon>
        <taxon>Bordetella</taxon>
    </lineage>
</organism>
<evidence type="ECO:0000313" key="3">
    <source>
        <dbReference type="Proteomes" id="UP000217005"/>
    </source>
</evidence>
<dbReference type="InterPro" id="IPR007383">
    <property type="entry name" value="DUF445"/>
</dbReference>
<dbReference type="OrthoDB" id="9769590at2"/>
<dbReference type="EMBL" id="NEVL01000003">
    <property type="protein sequence ID" value="OZI35412.1"/>
    <property type="molecule type" value="Genomic_DNA"/>
</dbReference>
<dbReference type="Pfam" id="PF04286">
    <property type="entry name" value="DUF445"/>
    <property type="match status" value="1"/>
</dbReference>
<dbReference type="GO" id="GO:0005886">
    <property type="term" value="C:plasma membrane"/>
    <property type="evidence" value="ECO:0007669"/>
    <property type="project" value="TreeGrafter"/>
</dbReference>
<comment type="caution">
    <text evidence="2">The sequence shown here is derived from an EMBL/GenBank/DDBJ whole genome shotgun (WGS) entry which is preliminary data.</text>
</comment>
<evidence type="ECO:0000313" key="2">
    <source>
        <dbReference type="EMBL" id="OZI35412.1"/>
    </source>
</evidence>
<protein>
    <submittedName>
        <fullName evidence="2">DUF445 domain-containing protein</fullName>
    </submittedName>
</protein>
<dbReference type="Proteomes" id="UP000217005">
    <property type="component" value="Unassembled WGS sequence"/>
</dbReference>
<accession>A0A261SEM3</accession>
<dbReference type="PANTHER" id="PTHR38442">
    <property type="entry name" value="INNER MEMBRANE PROTEIN-RELATED"/>
    <property type="match status" value="1"/>
</dbReference>
<keyword evidence="1" id="KW-0812">Transmembrane</keyword>
<keyword evidence="1" id="KW-1133">Transmembrane helix</keyword>
<dbReference type="PANTHER" id="PTHR38442:SF1">
    <property type="entry name" value="INNER MEMBRANE PROTEIN"/>
    <property type="match status" value="1"/>
</dbReference>
<proteinExistence type="predicted"/>
<feature type="transmembrane region" description="Helical" evidence="1">
    <location>
        <begin position="412"/>
        <end position="433"/>
    </location>
</feature>
<evidence type="ECO:0000256" key="1">
    <source>
        <dbReference type="SAM" id="Phobius"/>
    </source>
</evidence>
<feature type="transmembrane region" description="Helical" evidence="1">
    <location>
        <begin position="49"/>
        <end position="73"/>
    </location>
</feature>
<reference evidence="2 3" key="1">
    <citation type="submission" date="2017-05" db="EMBL/GenBank/DDBJ databases">
        <title>Complete and WGS of Bordetella genogroups.</title>
        <authorList>
            <person name="Spilker T."/>
            <person name="LiPuma J."/>
        </authorList>
    </citation>
    <scope>NUCLEOTIDE SEQUENCE [LARGE SCALE GENOMIC DNA]</scope>
    <source>
        <strain evidence="2 3">AU17610</strain>
    </source>
</reference>
<dbReference type="AlphaFoldDB" id="A0A261SEM3"/>
<name>A0A261SEM3_9BORD</name>
<dbReference type="RefSeq" id="WP_094826221.1">
    <property type="nucleotide sequence ID" value="NZ_NEVL01000003.1"/>
</dbReference>
<gene>
    <name evidence="2" type="ORF">CEG14_09980</name>
</gene>
<feature type="transmembrane region" description="Helical" evidence="1">
    <location>
        <begin position="23"/>
        <end position="43"/>
    </location>
</feature>